<comment type="caution">
    <text evidence="4">The sequence shown here is derived from an EMBL/GenBank/DDBJ whole genome shotgun (WGS) entry which is preliminary data.</text>
</comment>
<dbReference type="InterPro" id="IPR013087">
    <property type="entry name" value="Znf_C2H2_type"/>
</dbReference>
<dbReference type="PROSITE" id="PS50157">
    <property type="entry name" value="ZINC_FINGER_C2H2_2"/>
    <property type="match status" value="1"/>
</dbReference>
<dbReference type="GO" id="GO:0008270">
    <property type="term" value="F:zinc ion binding"/>
    <property type="evidence" value="ECO:0007669"/>
    <property type="project" value="UniProtKB-KW"/>
</dbReference>
<reference evidence="4 5" key="1">
    <citation type="submission" date="2017-03" db="EMBL/GenBank/DDBJ databases">
        <title>Genomes of endolithic fungi from Antarctica.</title>
        <authorList>
            <person name="Coleine C."/>
            <person name="Masonjones S."/>
            <person name="Stajich J.E."/>
        </authorList>
    </citation>
    <scope>NUCLEOTIDE SEQUENCE [LARGE SCALE GENOMIC DNA]</scope>
    <source>
        <strain evidence="4 5">CCFEE 6315</strain>
    </source>
</reference>
<dbReference type="OrthoDB" id="2152896at2759"/>
<keyword evidence="1" id="KW-0862">Zinc</keyword>
<feature type="region of interest" description="Disordered" evidence="2">
    <location>
        <begin position="323"/>
        <end position="390"/>
    </location>
</feature>
<evidence type="ECO:0000313" key="4">
    <source>
        <dbReference type="EMBL" id="TKA24429.1"/>
    </source>
</evidence>
<keyword evidence="1" id="KW-0863">Zinc-finger</keyword>
<feature type="compositionally biased region" description="Polar residues" evidence="2">
    <location>
        <begin position="288"/>
        <end position="304"/>
    </location>
</feature>
<feature type="compositionally biased region" description="Basic and acidic residues" evidence="2">
    <location>
        <begin position="132"/>
        <end position="150"/>
    </location>
</feature>
<dbReference type="EMBL" id="NAJL01000044">
    <property type="protein sequence ID" value="TKA24429.1"/>
    <property type="molecule type" value="Genomic_DNA"/>
</dbReference>
<dbReference type="InterPro" id="IPR036236">
    <property type="entry name" value="Znf_C2H2_sf"/>
</dbReference>
<dbReference type="PROSITE" id="PS00028">
    <property type="entry name" value="ZINC_FINGER_C2H2_1"/>
    <property type="match status" value="1"/>
</dbReference>
<gene>
    <name evidence="4" type="ORF">B0A50_06749</name>
</gene>
<keyword evidence="5" id="KW-1185">Reference proteome</keyword>
<evidence type="ECO:0000259" key="3">
    <source>
        <dbReference type="PROSITE" id="PS50157"/>
    </source>
</evidence>
<evidence type="ECO:0000313" key="5">
    <source>
        <dbReference type="Proteomes" id="UP000308549"/>
    </source>
</evidence>
<organism evidence="4 5">
    <name type="scientific">Salinomyces thailandicus</name>
    <dbReference type="NCBI Taxonomy" id="706561"/>
    <lineage>
        <taxon>Eukaryota</taxon>
        <taxon>Fungi</taxon>
        <taxon>Dikarya</taxon>
        <taxon>Ascomycota</taxon>
        <taxon>Pezizomycotina</taxon>
        <taxon>Dothideomycetes</taxon>
        <taxon>Dothideomycetidae</taxon>
        <taxon>Mycosphaerellales</taxon>
        <taxon>Teratosphaeriaceae</taxon>
        <taxon>Salinomyces</taxon>
    </lineage>
</organism>
<keyword evidence="1" id="KW-0479">Metal-binding</keyword>
<protein>
    <recommendedName>
        <fullName evidence="3">C2H2-type domain-containing protein</fullName>
    </recommendedName>
</protein>
<dbReference type="Proteomes" id="UP000308549">
    <property type="component" value="Unassembled WGS sequence"/>
</dbReference>
<feature type="domain" description="C2H2-type" evidence="3">
    <location>
        <begin position="158"/>
        <end position="185"/>
    </location>
</feature>
<evidence type="ECO:0000256" key="2">
    <source>
        <dbReference type="SAM" id="MobiDB-lite"/>
    </source>
</evidence>
<name>A0A4V5N3P3_9PEZI</name>
<accession>A0A4V5N3P3</accession>
<evidence type="ECO:0000256" key="1">
    <source>
        <dbReference type="PROSITE-ProRule" id="PRU00042"/>
    </source>
</evidence>
<feature type="region of interest" description="Disordered" evidence="2">
    <location>
        <begin position="1"/>
        <end position="58"/>
    </location>
</feature>
<proteinExistence type="predicted"/>
<feature type="region of interest" description="Disordered" evidence="2">
    <location>
        <begin position="282"/>
        <end position="305"/>
    </location>
</feature>
<sequence length="390" mass="41703">MQDMSRPTNPHRLSVGAASSSLPNRNPYSRSHSHTTSLGSVNNSTNRVSRRKSSTFSPAANTAALGAAVESGVADGSIAVNNRRSSVSKAALGSVNEGGHAVSLPHGVSVPERSTGSGSVLLDGPPLSSYSDKSKLKMRRASDGTRLTKKERANTGELKCEHCGKAYKHGSCLNKHLWEHTPQWQYTSKLLISKHQQVQLLEAASVLVQMNQDGPNDSDDNSSPAASGSSDMREEPSSAETTPPPHVEGSYNDGKRLSNTSSAYSRSYQSVFSESAPNADHGLGHYRQWSQSSNRPPTANTSIVDSYRDEDPADLAAAVGLLSCSYGTPKNGPTGISSDVPPVPPLPAKYAQSYRHHEDVNMEDDYDSDDEPAHPGRIDEADEGMFGKMD</sequence>
<dbReference type="AlphaFoldDB" id="A0A4V5N3P3"/>
<feature type="region of interest" description="Disordered" evidence="2">
    <location>
        <begin position="211"/>
        <end position="262"/>
    </location>
</feature>
<feature type="compositionally biased region" description="Polar residues" evidence="2">
    <location>
        <begin position="17"/>
        <end position="47"/>
    </location>
</feature>
<feature type="compositionally biased region" description="Acidic residues" evidence="2">
    <location>
        <begin position="361"/>
        <end position="370"/>
    </location>
</feature>
<feature type="compositionally biased region" description="Low complexity" evidence="2">
    <location>
        <begin position="221"/>
        <end position="230"/>
    </location>
</feature>
<feature type="region of interest" description="Disordered" evidence="2">
    <location>
        <begin position="97"/>
        <end position="150"/>
    </location>
</feature>
<dbReference type="SUPFAM" id="SSF57667">
    <property type="entry name" value="beta-beta-alpha zinc fingers"/>
    <property type="match status" value="1"/>
</dbReference>